<evidence type="ECO:0000256" key="1">
    <source>
        <dbReference type="SAM" id="Phobius"/>
    </source>
</evidence>
<dbReference type="EMBL" id="BMJA01000001">
    <property type="protein sequence ID" value="GGA26422.1"/>
    <property type="molecule type" value="Genomic_DNA"/>
</dbReference>
<feature type="transmembrane region" description="Helical" evidence="1">
    <location>
        <begin position="105"/>
        <end position="123"/>
    </location>
</feature>
<evidence type="ECO:0000313" key="3">
    <source>
        <dbReference type="Proteomes" id="UP000620046"/>
    </source>
</evidence>
<accession>A0ABQ1FQH1</accession>
<protein>
    <recommendedName>
        <fullName evidence="4">Amino acid permease</fullName>
    </recommendedName>
</protein>
<reference evidence="3" key="1">
    <citation type="journal article" date="2019" name="Int. J. Syst. Evol. Microbiol.">
        <title>The Global Catalogue of Microorganisms (GCM) 10K type strain sequencing project: providing services to taxonomists for standard genome sequencing and annotation.</title>
        <authorList>
            <consortium name="The Broad Institute Genomics Platform"/>
            <consortium name="The Broad Institute Genome Sequencing Center for Infectious Disease"/>
            <person name="Wu L."/>
            <person name="Ma J."/>
        </authorList>
    </citation>
    <scope>NUCLEOTIDE SEQUENCE [LARGE SCALE GENOMIC DNA]</scope>
    <source>
        <strain evidence="3">CGMCC 1.15439</strain>
    </source>
</reference>
<name>A0ABQ1FQH1_9GAMM</name>
<feature type="transmembrane region" description="Helical" evidence="1">
    <location>
        <begin position="173"/>
        <end position="193"/>
    </location>
</feature>
<keyword evidence="1" id="KW-1133">Transmembrane helix</keyword>
<proteinExistence type="predicted"/>
<dbReference type="RefSeq" id="WP_188793504.1">
    <property type="nucleotide sequence ID" value="NZ_BMJA01000001.1"/>
</dbReference>
<keyword evidence="1" id="KW-0472">Membrane</keyword>
<evidence type="ECO:0008006" key="4">
    <source>
        <dbReference type="Google" id="ProtNLM"/>
    </source>
</evidence>
<keyword evidence="3" id="KW-1185">Reference proteome</keyword>
<comment type="caution">
    <text evidence="2">The sequence shown here is derived from an EMBL/GenBank/DDBJ whole genome shotgun (WGS) entry which is preliminary data.</text>
</comment>
<sequence>MPRFSLKQYQPRVMIAMAIYAAFMLFVWPLVNTTTSLPIKALLAVAATVPVLYVIGQMARLIRNSDELERHMHLVALSTATAVVSALTFIAGFLAAAGAVKLDGWMLLLVYPAVVLCYGAVRWRMVRNYGGSSLCSEELGVKPYLYPLLFGMVLLVVALAYPGNLDDARLGFLYGTAAGLIAVGGLPIVRHWYRRKYRHE</sequence>
<feature type="transmembrane region" description="Helical" evidence="1">
    <location>
        <begin position="12"/>
        <end position="31"/>
    </location>
</feature>
<feature type="transmembrane region" description="Helical" evidence="1">
    <location>
        <begin position="75"/>
        <end position="99"/>
    </location>
</feature>
<keyword evidence="1" id="KW-0812">Transmembrane</keyword>
<organism evidence="2 3">
    <name type="scientific">Dyella nitratireducens</name>
    <dbReference type="NCBI Taxonomy" id="1849580"/>
    <lineage>
        <taxon>Bacteria</taxon>
        <taxon>Pseudomonadati</taxon>
        <taxon>Pseudomonadota</taxon>
        <taxon>Gammaproteobacteria</taxon>
        <taxon>Lysobacterales</taxon>
        <taxon>Rhodanobacteraceae</taxon>
        <taxon>Dyella</taxon>
    </lineage>
</organism>
<feature type="transmembrane region" description="Helical" evidence="1">
    <location>
        <begin position="144"/>
        <end position="161"/>
    </location>
</feature>
<evidence type="ECO:0000313" key="2">
    <source>
        <dbReference type="EMBL" id="GGA26422.1"/>
    </source>
</evidence>
<gene>
    <name evidence="2" type="ORF">GCM10010981_13850</name>
</gene>
<dbReference type="Proteomes" id="UP000620046">
    <property type="component" value="Unassembled WGS sequence"/>
</dbReference>
<feature type="transmembrane region" description="Helical" evidence="1">
    <location>
        <begin position="37"/>
        <end position="55"/>
    </location>
</feature>